<organism evidence="1 2">
    <name type="scientific">Funneliformis caledonium</name>
    <dbReference type="NCBI Taxonomy" id="1117310"/>
    <lineage>
        <taxon>Eukaryota</taxon>
        <taxon>Fungi</taxon>
        <taxon>Fungi incertae sedis</taxon>
        <taxon>Mucoromycota</taxon>
        <taxon>Glomeromycotina</taxon>
        <taxon>Glomeromycetes</taxon>
        <taxon>Glomerales</taxon>
        <taxon>Glomeraceae</taxon>
        <taxon>Funneliformis</taxon>
    </lineage>
</organism>
<accession>A0A9N9JEE0</accession>
<evidence type="ECO:0000313" key="1">
    <source>
        <dbReference type="EMBL" id="CAG8775253.1"/>
    </source>
</evidence>
<dbReference type="AlphaFoldDB" id="A0A9N9JEE0"/>
<feature type="non-terminal residue" evidence="1">
    <location>
        <position position="95"/>
    </location>
</feature>
<dbReference type="Proteomes" id="UP000789570">
    <property type="component" value="Unassembled WGS sequence"/>
</dbReference>
<dbReference type="EMBL" id="CAJVPQ010029623">
    <property type="protein sequence ID" value="CAG8775253.1"/>
    <property type="molecule type" value="Genomic_DNA"/>
</dbReference>
<gene>
    <name evidence="1" type="ORF">FCALED_LOCUS17787</name>
</gene>
<sequence length="95" mass="10660">DLTSSESYTSMSIYHTYLLSEVEDLTNDFTGSTRLDDSYSDCLNEHHIRESVDLNDEKVSGGSGSGTFGHLANLLVRRSTDPKDENDENIYYDSI</sequence>
<reference evidence="1" key="1">
    <citation type="submission" date="2021-06" db="EMBL/GenBank/DDBJ databases">
        <authorList>
            <person name="Kallberg Y."/>
            <person name="Tangrot J."/>
            <person name="Rosling A."/>
        </authorList>
    </citation>
    <scope>NUCLEOTIDE SEQUENCE</scope>
    <source>
        <strain evidence="1">UK204</strain>
    </source>
</reference>
<protein>
    <submittedName>
        <fullName evidence="1">15551_t:CDS:1</fullName>
    </submittedName>
</protein>
<comment type="caution">
    <text evidence="1">The sequence shown here is derived from an EMBL/GenBank/DDBJ whole genome shotgun (WGS) entry which is preliminary data.</text>
</comment>
<keyword evidence="2" id="KW-1185">Reference proteome</keyword>
<name>A0A9N9JEE0_9GLOM</name>
<proteinExistence type="predicted"/>
<feature type="non-terminal residue" evidence="1">
    <location>
        <position position="1"/>
    </location>
</feature>
<evidence type="ECO:0000313" key="2">
    <source>
        <dbReference type="Proteomes" id="UP000789570"/>
    </source>
</evidence>